<dbReference type="InterPro" id="IPR052209">
    <property type="entry name" value="CbiZ"/>
</dbReference>
<protein>
    <submittedName>
        <fullName evidence="1">Adenosylcobinamide amidohydrolase</fullName>
    </submittedName>
</protein>
<dbReference type="EMBL" id="CP044425">
    <property type="protein sequence ID" value="QFG36404.1"/>
    <property type="molecule type" value="Genomic_DNA"/>
</dbReference>
<gene>
    <name evidence="1" type="ORF">ESD82_09365</name>
</gene>
<reference evidence="1 2" key="1">
    <citation type="submission" date="2019-01" db="EMBL/GenBank/DDBJ databases">
        <title>Complete Genome Sequence and Annotation of the Paracoccus pantotrophus type strain DSM 2944.</title>
        <authorList>
            <person name="Bockwoldt J.A."/>
            <person name="Zimmermann M."/>
            <person name="Tiso T."/>
            <person name="Blank L.M."/>
        </authorList>
    </citation>
    <scope>NUCLEOTIDE SEQUENCE [LARGE SCALE GENOMIC DNA]</scope>
    <source>
        <strain evidence="1 2">DSM 2944</strain>
        <plasmid evidence="2">ppan2</plasmid>
    </source>
</reference>
<organism evidence="1 2">
    <name type="scientific">Paracoccus pantotrophus</name>
    <name type="common">Thiosphaera pantotropha</name>
    <dbReference type="NCBI Taxonomy" id="82367"/>
    <lineage>
        <taxon>Bacteria</taxon>
        <taxon>Pseudomonadati</taxon>
        <taxon>Pseudomonadota</taxon>
        <taxon>Alphaproteobacteria</taxon>
        <taxon>Rhodobacterales</taxon>
        <taxon>Paracoccaceae</taxon>
        <taxon>Paracoccus</taxon>
    </lineage>
</organism>
<evidence type="ECO:0000313" key="2">
    <source>
        <dbReference type="Proteomes" id="UP000326453"/>
    </source>
</evidence>
<dbReference type="InterPro" id="IPR002808">
    <property type="entry name" value="AdoCbi_amidolase"/>
</dbReference>
<evidence type="ECO:0000313" key="1">
    <source>
        <dbReference type="EMBL" id="QFG36404.1"/>
    </source>
</evidence>
<geneLocation type="plasmid" evidence="2">
    <name>ppan2</name>
</geneLocation>
<dbReference type="AlphaFoldDB" id="A0AAE6TT96"/>
<name>A0AAE6TT96_PARPN</name>
<dbReference type="PANTHER" id="PTHR35336">
    <property type="entry name" value="ADENOSYLCOBINAMIDE AMIDOHYDROLASE"/>
    <property type="match status" value="1"/>
</dbReference>
<dbReference type="Proteomes" id="UP000326453">
    <property type="component" value="Plasmid pPAN2"/>
</dbReference>
<proteinExistence type="predicted"/>
<keyword evidence="1" id="KW-0614">Plasmid</keyword>
<dbReference type="PANTHER" id="PTHR35336:SF5">
    <property type="entry name" value="ADENOSYLCOBINAMIDE AMIDOHYDROLASE"/>
    <property type="match status" value="1"/>
</dbReference>
<dbReference type="KEGG" id="ppan:ESD82_09365"/>
<accession>A0AAE6TT96</accession>
<sequence>MAQTPAGMGTGGIAVARVDLRVTLASPWLGADLGRVRRVLSFAPHRPGFRSARHILIRQVRDADLAPDLDAMGWLGAEMARIGHGGDVGMMTSRGLHHHRLAHAGPVACLATVGLGNAERVGRRRMVSPGGYGTINIALLVEEGLTDAAMIEALSIAAEARTAAVMDAGIALPTGRATGTGTDCIAVACDAGGVAFAGLHTALGEAIGAAVHEAVLAGALAWVAEHGAEPALAAPGCTGALGI</sequence>
<dbReference type="Pfam" id="PF01955">
    <property type="entry name" value="CbiZ"/>
    <property type="match status" value="1"/>
</dbReference>